<name>A0A5S9ISE1_UABAM</name>
<keyword evidence="3" id="KW-0560">Oxidoreductase</keyword>
<evidence type="ECO:0000256" key="4">
    <source>
        <dbReference type="ARBA" id="ARBA00049445"/>
    </source>
</evidence>
<dbReference type="PROSITE" id="PS00063">
    <property type="entry name" value="ALDOKETO_REDUCTASE_3"/>
    <property type="match status" value="1"/>
</dbReference>
<organism evidence="9 10">
    <name type="scientific">Uabimicrobium amorphum</name>
    <dbReference type="NCBI Taxonomy" id="2596890"/>
    <lineage>
        <taxon>Bacteria</taxon>
        <taxon>Pseudomonadati</taxon>
        <taxon>Planctomycetota</taxon>
        <taxon>Candidatus Uabimicrobiia</taxon>
        <taxon>Candidatus Uabimicrobiales</taxon>
        <taxon>Candidatus Uabimicrobiaceae</taxon>
        <taxon>Candidatus Uabimicrobium</taxon>
    </lineage>
</organism>
<comment type="similarity">
    <text evidence="1">Belongs to the aldo/keto reductase family.</text>
</comment>
<dbReference type="InterPro" id="IPR023210">
    <property type="entry name" value="NADP_OxRdtase_dom"/>
</dbReference>
<dbReference type="CDD" id="cd19071">
    <property type="entry name" value="AKR_AKR1-5-like"/>
    <property type="match status" value="1"/>
</dbReference>
<dbReference type="AlphaFoldDB" id="A0A5S9ISE1"/>
<evidence type="ECO:0000256" key="7">
    <source>
        <dbReference type="PIRSR" id="PIRSR000097-3"/>
    </source>
</evidence>
<dbReference type="PIRSF" id="PIRSF000097">
    <property type="entry name" value="AKR"/>
    <property type="match status" value="1"/>
</dbReference>
<dbReference type="SUPFAM" id="SSF51430">
    <property type="entry name" value="NAD(P)-linked oxidoreductase"/>
    <property type="match status" value="1"/>
</dbReference>
<evidence type="ECO:0000259" key="8">
    <source>
        <dbReference type="Pfam" id="PF00248"/>
    </source>
</evidence>
<keyword evidence="2" id="KW-0521">NADP</keyword>
<dbReference type="InterPro" id="IPR020471">
    <property type="entry name" value="AKR"/>
</dbReference>
<evidence type="ECO:0000313" key="9">
    <source>
        <dbReference type="EMBL" id="BBM87239.1"/>
    </source>
</evidence>
<dbReference type="Pfam" id="PF00248">
    <property type="entry name" value="Aldo_ket_red"/>
    <property type="match status" value="1"/>
</dbReference>
<dbReference type="OrthoDB" id="9804790at2"/>
<dbReference type="Gene3D" id="3.20.20.100">
    <property type="entry name" value="NADP-dependent oxidoreductase domain"/>
    <property type="match status" value="1"/>
</dbReference>
<dbReference type="FunFam" id="3.20.20.100:FF:000002">
    <property type="entry name" value="2,5-diketo-D-gluconic acid reductase A"/>
    <property type="match status" value="1"/>
</dbReference>
<dbReference type="InterPro" id="IPR036812">
    <property type="entry name" value="NAD(P)_OxRdtase_dom_sf"/>
</dbReference>
<dbReference type="Proteomes" id="UP000326354">
    <property type="component" value="Chromosome"/>
</dbReference>
<feature type="site" description="Lowers pKa of active site Tyr" evidence="7">
    <location>
        <position position="92"/>
    </location>
</feature>
<evidence type="ECO:0000256" key="2">
    <source>
        <dbReference type="ARBA" id="ARBA00022857"/>
    </source>
</evidence>
<gene>
    <name evidence="9" type="ORF">UABAM_05642</name>
</gene>
<evidence type="ECO:0000256" key="5">
    <source>
        <dbReference type="PIRSR" id="PIRSR000097-1"/>
    </source>
</evidence>
<evidence type="ECO:0000256" key="1">
    <source>
        <dbReference type="ARBA" id="ARBA00007905"/>
    </source>
</evidence>
<dbReference type="InterPro" id="IPR018170">
    <property type="entry name" value="Aldo/ket_reductase_CS"/>
</dbReference>
<dbReference type="PANTHER" id="PTHR43827">
    <property type="entry name" value="2,5-DIKETO-D-GLUCONIC ACID REDUCTASE"/>
    <property type="match status" value="1"/>
</dbReference>
<feature type="active site" description="Proton donor" evidence="5">
    <location>
        <position position="63"/>
    </location>
</feature>
<dbReference type="RefSeq" id="WP_151971265.1">
    <property type="nucleotide sequence ID" value="NZ_AP019860.1"/>
</dbReference>
<dbReference type="PRINTS" id="PR00069">
    <property type="entry name" value="ALDKETRDTASE"/>
</dbReference>
<evidence type="ECO:0000256" key="6">
    <source>
        <dbReference type="PIRSR" id="PIRSR000097-2"/>
    </source>
</evidence>
<feature type="binding site" evidence="6">
    <location>
        <position position="144"/>
    </location>
    <ligand>
        <name>substrate</name>
    </ligand>
</feature>
<proteinExistence type="inferred from homology"/>
<accession>A0A5S9ISE1</accession>
<dbReference type="PROSITE" id="PS00062">
    <property type="entry name" value="ALDOKETO_REDUCTASE_2"/>
    <property type="match status" value="1"/>
</dbReference>
<sequence length="322" mass="35750">MSDELQCLNLQNGVKIPSVAFGCAFGDWVGKSDFQGFLPEQAWYAVNAALDAGYTALDGAHVYGTERIVGSILGQRLASGALQREELFITTKLAHPAAPPHINLSHLRTWDADKVDSIEERLKDDFARTLDDLAFGYVDLLLIHWPGTFAGTDASFAREARARIWKTFIELYKKGATRAIGVSNFTKEHLTSLMEDVSEIKPMVNQVEYHPYCQDRSLQEFCQEHHIVLAAYAPFASGAFSMLKDPVLVKIAENHRVSVGQVILRWHVQSGRCVLPKSSNPKRMKQNLALFDFSLSDEEIAQIDALGSGDPQRTCPDPSSIV</sequence>
<protein>
    <submittedName>
        <fullName evidence="9">Glyoxal reductase</fullName>
    </submittedName>
</protein>
<dbReference type="GO" id="GO:0016616">
    <property type="term" value="F:oxidoreductase activity, acting on the CH-OH group of donors, NAD or NADP as acceptor"/>
    <property type="evidence" value="ECO:0007669"/>
    <property type="project" value="UniProtKB-ARBA"/>
</dbReference>
<comment type="catalytic activity">
    <reaction evidence="4">
        <text>hydroxyacetone + NADP(+) = methylglyoxal + NADPH + H(+)</text>
        <dbReference type="Rhea" id="RHEA:27986"/>
        <dbReference type="ChEBI" id="CHEBI:15378"/>
        <dbReference type="ChEBI" id="CHEBI:17158"/>
        <dbReference type="ChEBI" id="CHEBI:27957"/>
        <dbReference type="ChEBI" id="CHEBI:57783"/>
        <dbReference type="ChEBI" id="CHEBI:58349"/>
    </reaction>
</comment>
<keyword evidence="10" id="KW-1185">Reference proteome</keyword>
<reference evidence="9 10" key="1">
    <citation type="submission" date="2019-08" db="EMBL/GenBank/DDBJ databases">
        <title>Complete genome sequence of Candidatus Uab amorphum.</title>
        <authorList>
            <person name="Shiratori T."/>
            <person name="Suzuki S."/>
            <person name="Kakizawa Y."/>
            <person name="Ishida K."/>
        </authorList>
    </citation>
    <scope>NUCLEOTIDE SEQUENCE [LARGE SCALE GENOMIC DNA]</scope>
    <source>
        <strain evidence="9 10">SRT547</strain>
    </source>
</reference>
<evidence type="ECO:0000313" key="10">
    <source>
        <dbReference type="Proteomes" id="UP000326354"/>
    </source>
</evidence>
<feature type="domain" description="NADP-dependent oxidoreductase" evidence="8">
    <location>
        <begin position="35"/>
        <end position="306"/>
    </location>
</feature>
<evidence type="ECO:0000256" key="3">
    <source>
        <dbReference type="ARBA" id="ARBA00023002"/>
    </source>
</evidence>
<dbReference type="PANTHER" id="PTHR43827:SF3">
    <property type="entry name" value="NADP-DEPENDENT OXIDOREDUCTASE DOMAIN-CONTAINING PROTEIN"/>
    <property type="match status" value="1"/>
</dbReference>
<dbReference type="KEGG" id="uam:UABAM_05642"/>
<dbReference type="EMBL" id="AP019860">
    <property type="protein sequence ID" value="BBM87239.1"/>
    <property type="molecule type" value="Genomic_DNA"/>
</dbReference>